<evidence type="ECO:0000313" key="1">
    <source>
        <dbReference type="EMBL" id="QDT40699.1"/>
    </source>
</evidence>
<reference evidence="1 2" key="1">
    <citation type="submission" date="2019-02" db="EMBL/GenBank/DDBJ databases">
        <title>Deep-cultivation of Planctomycetes and their phenomic and genomic characterization uncovers novel biology.</title>
        <authorList>
            <person name="Wiegand S."/>
            <person name="Jogler M."/>
            <person name="Boedeker C."/>
            <person name="Pinto D."/>
            <person name="Vollmers J."/>
            <person name="Rivas-Marin E."/>
            <person name="Kohn T."/>
            <person name="Peeters S.H."/>
            <person name="Heuer A."/>
            <person name="Rast P."/>
            <person name="Oberbeckmann S."/>
            <person name="Bunk B."/>
            <person name="Jeske O."/>
            <person name="Meyerdierks A."/>
            <person name="Storesund J.E."/>
            <person name="Kallscheuer N."/>
            <person name="Luecker S."/>
            <person name="Lage O.M."/>
            <person name="Pohl T."/>
            <person name="Merkel B.J."/>
            <person name="Hornburger P."/>
            <person name="Mueller R.-W."/>
            <person name="Bruemmer F."/>
            <person name="Labrenz M."/>
            <person name="Spormann A.M."/>
            <person name="Op den Camp H."/>
            <person name="Overmann J."/>
            <person name="Amann R."/>
            <person name="Jetten M.S.M."/>
            <person name="Mascher T."/>
            <person name="Medema M.H."/>
            <person name="Devos D.P."/>
            <person name="Kaster A.-K."/>
            <person name="Ovreas L."/>
            <person name="Rohde M."/>
            <person name="Galperin M.Y."/>
            <person name="Jogler C."/>
        </authorList>
    </citation>
    <scope>NUCLEOTIDE SEQUENCE [LARGE SCALE GENOMIC DNA]</scope>
    <source>
        <strain evidence="1 2">Pan241w</strain>
    </source>
</reference>
<proteinExistence type="predicted"/>
<dbReference type="EMBL" id="CP036269">
    <property type="protein sequence ID" value="QDT40699.1"/>
    <property type="molecule type" value="Genomic_DNA"/>
</dbReference>
<keyword evidence="2" id="KW-1185">Reference proteome</keyword>
<dbReference type="OrthoDB" id="241317at2"/>
<dbReference type="RefSeq" id="WP_145211077.1">
    <property type="nucleotide sequence ID" value="NZ_CP036269.1"/>
</dbReference>
<dbReference type="SUPFAM" id="SSF103032">
    <property type="entry name" value="Hypothetical protein YwqG"/>
    <property type="match status" value="1"/>
</dbReference>
<dbReference type="KEGG" id="gaz:Pan241w_07570"/>
<dbReference type="Proteomes" id="UP000317171">
    <property type="component" value="Chromosome"/>
</dbReference>
<name>A0A517R9Y2_9PLAN</name>
<gene>
    <name evidence="1" type="ORF">Pan241w_07570</name>
</gene>
<dbReference type="PANTHER" id="PTHR36436:SF6">
    <property type="entry name" value="SLL5081 PROTEIN"/>
    <property type="match status" value="1"/>
</dbReference>
<dbReference type="PANTHER" id="PTHR36436">
    <property type="entry name" value="SLL5081 PROTEIN"/>
    <property type="match status" value="1"/>
</dbReference>
<organism evidence="1 2">
    <name type="scientific">Gimesia alba</name>
    <dbReference type="NCBI Taxonomy" id="2527973"/>
    <lineage>
        <taxon>Bacteria</taxon>
        <taxon>Pseudomonadati</taxon>
        <taxon>Planctomycetota</taxon>
        <taxon>Planctomycetia</taxon>
        <taxon>Planctomycetales</taxon>
        <taxon>Planctomycetaceae</taxon>
        <taxon>Gimesia</taxon>
    </lineage>
</organism>
<dbReference type="Pfam" id="PF09234">
    <property type="entry name" value="DUF1963"/>
    <property type="match status" value="1"/>
</dbReference>
<dbReference type="InterPro" id="IPR015315">
    <property type="entry name" value="DUF1963"/>
</dbReference>
<dbReference type="InterPro" id="IPR035948">
    <property type="entry name" value="YwqG-like_sf"/>
</dbReference>
<dbReference type="Gene3D" id="2.30.320.10">
    <property type="entry name" value="YwqG-like"/>
    <property type="match status" value="1"/>
</dbReference>
<evidence type="ECO:0008006" key="3">
    <source>
        <dbReference type="Google" id="ProtNLM"/>
    </source>
</evidence>
<protein>
    <recommendedName>
        <fullName evidence="3">DUF1963 domain-containing protein</fullName>
    </recommendedName>
</protein>
<accession>A0A517R9Y2</accession>
<dbReference type="AlphaFoldDB" id="A0A517R9Y2"/>
<evidence type="ECO:0000313" key="2">
    <source>
        <dbReference type="Proteomes" id="UP000317171"/>
    </source>
</evidence>
<sequence>MNKSRPEILRGIKRYHLEEFQDHILDGLLPAVDLVPGKSVKRKLPAGRSKFGGEPDLHDPEDWPYEPAGRPLHFLAQIRLSDLPAKHIPRSILPAKGWLWFWYDSLGMWEELYSLRTDWMTHGFQVTFSPSERKPVQRCSFPDFLERKIPKAITRKGYFRPAAEIYRPAPEASLRFKPMYSLNIQTLDTLYDAADDCETEELENQIFEFIHHFFKTNHQLFGDYDDRFDGDCRESCHLAMKAKSKGESVLHYRQDPEKPVTNRQKKDWRLLLDLGSDNQFNWCWSDFGSLLFWIREQDLAKQNFSKVHGMICSS</sequence>